<keyword evidence="2" id="KW-1185">Reference proteome</keyword>
<reference evidence="2" key="2">
    <citation type="submission" date="2020-06" db="EMBL/GenBank/DDBJ databases">
        <title>Isolation of Planomicrobium glaciei.</title>
        <authorList>
            <person name="Malisova L."/>
            <person name="Safrankova R."/>
            <person name="Jakubu V."/>
            <person name="Spanelova P."/>
        </authorList>
    </citation>
    <scope>NUCLEOTIDE SEQUENCE [LARGE SCALE GENOMIC DNA]</scope>
    <source>
        <strain evidence="2">NRL-ATB46093</strain>
    </source>
</reference>
<evidence type="ECO:0000313" key="2">
    <source>
        <dbReference type="Proteomes" id="UP000509222"/>
    </source>
</evidence>
<organism evidence="1 2">
    <name type="scientific">Planococcus glaciei</name>
    <dbReference type="NCBI Taxonomy" id="459472"/>
    <lineage>
        <taxon>Bacteria</taxon>
        <taxon>Bacillati</taxon>
        <taxon>Bacillota</taxon>
        <taxon>Bacilli</taxon>
        <taxon>Bacillales</taxon>
        <taxon>Caryophanaceae</taxon>
        <taxon>Planococcus</taxon>
    </lineage>
</organism>
<name>A0A7H8QBE9_9BACL</name>
<dbReference type="RefSeq" id="WP_176294506.1">
    <property type="nucleotide sequence ID" value="NZ_CP051177.1"/>
</dbReference>
<gene>
    <name evidence="1" type="ORF">HF394_10040</name>
</gene>
<dbReference type="AlphaFoldDB" id="A0A7H8QBE9"/>
<evidence type="ECO:0000313" key="1">
    <source>
        <dbReference type="EMBL" id="QKX50892.1"/>
    </source>
</evidence>
<evidence type="ECO:0008006" key="3">
    <source>
        <dbReference type="Google" id="ProtNLM"/>
    </source>
</evidence>
<sequence length="201" mass="23840">MLFKRNPDIYQNAFPNWQKISMENDEYFNLYATHFKRAADQLILSIESNHGHIADTLINPAIYLYRHSIELSLKAILFKNYSDQKLEIEKVIEKLEGHNLQSLWNKANNEIRANYSFINTQAHKNELKKMGELVLELNLTDIGSMNYRYPFDKELVEFVQGDGKEHYGIDYIHMRNEFEYLHSRLNDWIYESLLLSSKNGE</sequence>
<dbReference type="Proteomes" id="UP000509222">
    <property type="component" value="Chromosome"/>
</dbReference>
<dbReference type="EMBL" id="CP051177">
    <property type="protein sequence ID" value="QKX50892.1"/>
    <property type="molecule type" value="Genomic_DNA"/>
</dbReference>
<proteinExistence type="predicted"/>
<accession>A0A7H8QBE9</accession>
<protein>
    <recommendedName>
        <fullName evidence="3">HEPN domain-containing protein</fullName>
    </recommendedName>
</protein>
<reference evidence="1 2" key="1">
    <citation type="submission" date="2020-04" db="EMBL/GenBank/DDBJ databases">
        <authorList>
            <person name="Pajer P."/>
            <person name="Broz P."/>
        </authorList>
    </citation>
    <scope>NUCLEOTIDE SEQUENCE [LARGE SCALE GENOMIC DNA]</scope>
    <source>
        <strain evidence="2">NRL-ATB46093</strain>
    </source>
</reference>